<proteinExistence type="predicted"/>
<dbReference type="EMBL" id="JAFBDT010000001">
    <property type="protein sequence ID" value="MBM7560520.1"/>
    <property type="molecule type" value="Genomic_DNA"/>
</dbReference>
<comment type="caution">
    <text evidence="1">The sequence shown here is derived from an EMBL/GenBank/DDBJ whole genome shotgun (WGS) entry which is preliminary data.</text>
</comment>
<name>A0ABS2MM91_9FIRM</name>
<keyword evidence="2" id="KW-1185">Reference proteome</keyword>
<dbReference type="RefSeq" id="WP_204661028.1">
    <property type="nucleotide sequence ID" value="NZ_JAFBDT010000001.1"/>
</dbReference>
<accession>A0ABS2MM91</accession>
<evidence type="ECO:0000313" key="2">
    <source>
        <dbReference type="Proteomes" id="UP000767854"/>
    </source>
</evidence>
<reference evidence="1 2" key="1">
    <citation type="submission" date="2021-01" db="EMBL/GenBank/DDBJ databases">
        <title>Genomic Encyclopedia of Type Strains, Phase IV (KMG-IV): sequencing the most valuable type-strain genomes for metagenomic binning, comparative biology and taxonomic classification.</title>
        <authorList>
            <person name="Goeker M."/>
        </authorList>
    </citation>
    <scope>NUCLEOTIDE SEQUENCE [LARGE SCALE GENOMIC DNA]</scope>
    <source>
        <strain evidence="1 2">DSM 24436</strain>
    </source>
</reference>
<gene>
    <name evidence="1" type="ORF">JOC49_000029</name>
</gene>
<dbReference type="Proteomes" id="UP000767854">
    <property type="component" value="Unassembled WGS sequence"/>
</dbReference>
<organism evidence="1 2">
    <name type="scientific">Fusibacter tunisiensis</name>
    <dbReference type="NCBI Taxonomy" id="1008308"/>
    <lineage>
        <taxon>Bacteria</taxon>
        <taxon>Bacillati</taxon>
        <taxon>Bacillota</taxon>
        <taxon>Clostridia</taxon>
        <taxon>Eubacteriales</taxon>
        <taxon>Eubacteriales Family XII. Incertae Sedis</taxon>
        <taxon>Fusibacter</taxon>
    </lineage>
</organism>
<evidence type="ECO:0000313" key="1">
    <source>
        <dbReference type="EMBL" id="MBM7560520.1"/>
    </source>
</evidence>
<protein>
    <submittedName>
        <fullName evidence="1">Uncharacterized protein</fullName>
    </submittedName>
</protein>
<sequence>MQDKWINKGRAFYKYYSETDKNTIEFYVEGLGWMILLKENIEIVSDNWFSSMKFTASEISLNEEETNLIIIKNVYRANSSFIDNENNVKYNLHFDVLHLYADKIVAFH</sequence>